<dbReference type="EMBL" id="JAAAHW010010780">
    <property type="protein sequence ID" value="KAF9922935.1"/>
    <property type="molecule type" value="Genomic_DNA"/>
</dbReference>
<dbReference type="InterPro" id="IPR036427">
    <property type="entry name" value="Bromodomain-like_sf"/>
</dbReference>
<protein>
    <submittedName>
        <fullName evidence="3">Uncharacterized protein</fullName>
    </submittedName>
</protein>
<dbReference type="Pfam" id="PF12024">
    <property type="entry name" value="DUF3512"/>
    <property type="match status" value="1"/>
</dbReference>
<feature type="non-terminal residue" evidence="3">
    <location>
        <position position="483"/>
    </location>
</feature>
<evidence type="ECO:0000256" key="2">
    <source>
        <dbReference type="SAM" id="MobiDB-lite"/>
    </source>
</evidence>
<dbReference type="AlphaFoldDB" id="A0A9P6IIG2"/>
<dbReference type="InterPro" id="IPR021900">
    <property type="entry name" value="DUF3512"/>
</dbReference>
<name>A0A9P6IIG2_9FUNG</name>
<evidence type="ECO:0000256" key="1">
    <source>
        <dbReference type="ARBA" id="ARBA00023117"/>
    </source>
</evidence>
<evidence type="ECO:0000313" key="3">
    <source>
        <dbReference type="EMBL" id="KAF9922935.1"/>
    </source>
</evidence>
<organism evidence="3 4">
    <name type="scientific">Modicella reniformis</name>
    <dbReference type="NCBI Taxonomy" id="1440133"/>
    <lineage>
        <taxon>Eukaryota</taxon>
        <taxon>Fungi</taxon>
        <taxon>Fungi incertae sedis</taxon>
        <taxon>Mucoromycota</taxon>
        <taxon>Mortierellomycotina</taxon>
        <taxon>Mortierellomycetes</taxon>
        <taxon>Mortierellales</taxon>
        <taxon>Mortierellaceae</taxon>
        <taxon>Modicella</taxon>
    </lineage>
</organism>
<dbReference type="Proteomes" id="UP000749646">
    <property type="component" value="Unassembled WGS sequence"/>
</dbReference>
<gene>
    <name evidence="3" type="ORF">BGZ65_009255</name>
</gene>
<accession>A0A9P6IIG2</accession>
<reference evidence="3" key="1">
    <citation type="journal article" date="2020" name="Fungal Divers.">
        <title>Resolving the Mortierellaceae phylogeny through synthesis of multi-gene phylogenetics and phylogenomics.</title>
        <authorList>
            <person name="Vandepol N."/>
            <person name="Liber J."/>
            <person name="Desiro A."/>
            <person name="Na H."/>
            <person name="Kennedy M."/>
            <person name="Barry K."/>
            <person name="Grigoriev I.V."/>
            <person name="Miller A.N."/>
            <person name="O'Donnell K."/>
            <person name="Stajich J.E."/>
            <person name="Bonito G."/>
        </authorList>
    </citation>
    <scope>NUCLEOTIDE SEQUENCE</scope>
    <source>
        <strain evidence="3">MES-2147</strain>
    </source>
</reference>
<dbReference type="OrthoDB" id="21648at2759"/>
<keyword evidence="4" id="KW-1185">Reference proteome</keyword>
<dbReference type="GO" id="GO:0006325">
    <property type="term" value="P:chromatin organization"/>
    <property type="evidence" value="ECO:0007669"/>
    <property type="project" value="UniProtKB-ARBA"/>
</dbReference>
<feature type="region of interest" description="Disordered" evidence="2">
    <location>
        <begin position="239"/>
        <end position="258"/>
    </location>
</feature>
<proteinExistence type="predicted"/>
<feature type="region of interest" description="Disordered" evidence="2">
    <location>
        <begin position="1"/>
        <end position="63"/>
    </location>
</feature>
<feature type="compositionally biased region" description="Basic and acidic residues" evidence="2">
    <location>
        <begin position="42"/>
        <end position="63"/>
    </location>
</feature>
<evidence type="ECO:0000313" key="4">
    <source>
        <dbReference type="Proteomes" id="UP000749646"/>
    </source>
</evidence>
<dbReference type="Gene3D" id="1.20.920.10">
    <property type="entry name" value="Bromodomain-like"/>
    <property type="match status" value="1"/>
</dbReference>
<sequence length="483" mass="53703">MDESVINHVNGIHTATTEGHLKRKSHPSPLGDSPGSPIIGTETKRPKMSEKISECSEDSPTRKNTEVTQVEFNDVLAIIFHVIHDLDKHEVMAAVAFSMINGEKVEHSVQVIRSKLSDAQYSSVLAFKDDISNILKQAITNSAQDPVKQEHAQRLLQLAYDLISDKSHYTIRSHGKKVRSREETQAPAAPERDFEKVALFQRVSDGFVFTSKAIVKDDSLDQELSKTVVVPTASNANPPLLKDINTRPRPASNAAHQTKKNTGVEFCSYIPFGSFAPFVDSSNAEMDAEDTSIAYDFLMARIAQKKKPNASQVEEQRRVKAQLDEILDIAQQYHDQDIDVEINEEELKFLSDDGLDVKALMDIARSAKTDNETLSLQEGIQKNAILLFELYKMQEQRFASKNLTIGAREREIAATLSHSLMELASEATPSMFVTPEVVEDAMKRIPYKETSFAGTLPPNKPFAFPANTTRSGLPQNATGQPMH</sequence>
<comment type="caution">
    <text evidence="3">The sequence shown here is derived from an EMBL/GenBank/DDBJ whole genome shotgun (WGS) entry which is preliminary data.</text>
</comment>
<keyword evidence="1" id="KW-0103">Bromodomain</keyword>